<dbReference type="GO" id="GO:0016787">
    <property type="term" value="F:hydrolase activity"/>
    <property type="evidence" value="ECO:0007669"/>
    <property type="project" value="UniProtKB-KW"/>
</dbReference>
<dbReference type="Proteomes" id="UP000032680">
    <property type="component" value="Unassembled WGS sequence"/>
</dbReference>
<dbReference type="Gene3D" id="3.40.50.1820">
    <property type="entry name" value="alpha/beta hydrolase"/>
    <property type="match status" value="1"/>
</dbReference>
<dbReference type="Pfam" id="PF12697">
    <property type="entry name" value="Abhydrolase_6"/>
    <property type="match status" value="1"/>
</dbReference>
<accession>A0A0D6P284</accession>
<comment type="caution">
    <text evidence="2">The sequence shown here is derived from an EMBL/GenBank/DDBJ whole genome shotgun (WGS) entry which is preliminary data.</text>
</comment>
<keyword evidence="3" id="KW-1185">Reference proteome</keyword>
<dbReference type="PANTHER" id="PTHR43689:SF8">
    <property type="entry name" value="ALPHA_BETA-HYDROLASES SUPERFAMILY PROTEIN"/>
    <property type="match status" value="1"/>
</dbReference>
<evidence type="ECO:0000313" key="2">
    <source>
        <dbReference type="EMBL" id="GAN75870.1"/>
    </source>
</evidence>
<name>A0A0D6P284_9PROT</name>
<dbReference type="PANTHER" id="PTHR43689">
    <property type="entry name" value="HYDROLASE"/>
    <property type="match status" value="1"/>
</dbReference>
<reference evidence="2 3" key="1">
    <citation type="submission" date="2012-11" db="EMBL/GenBank/DDBJ databases">
        <title>Whole genome sequence of Acidisphaera rubrifaciens HS-AP3.</title>
        <authorList>
            <person name="Azuma Y."/>
            <person name="Higashiura N."/>
            <person name="Hirakawa H."/>
            <person name="Matsushita K."/>
        </authorList>
    </citation>
    <scope>NUCLEOTIDE SEQUENCE [LARGE SCALE GENOMIC DNA]</scope>
    <source>
        <strain evidence="2 3">HS-AP3</strain>
    </source>
</reference>
<feature type="domain" description="AB hydrolase-1" evidence="1">
    <location>
        <begin position="42"/>
        <end position="260"/>
    </location>
</feature>
<dbReference type="InterPro" id="IPR029058">
    <property type="entry name" value="AB_hydrolase_fold"/>
</dbReference>
<dbReference type="EMBL" id="BANB01000011">
    <property type="protein sequence ID" value="GAN75870.1"/>
    <property type="molecule type" value="Genomic_DNA"/>
</dbReference>
<dbReference type="AlphaFoldDB" id="A0A0D6P284"/>
<organism evidence="2 3">
    <name type="scientific">Acidisphaera rubrifaciens HS-AP3</name>
    <dbReference type="NCBI Taxonomy" id="1231350"/>
    <lineage>
        <taxon>Bacteria</taxon>
        <taxon>Pseudomonadati</taxon>
        <taxon>Pseudomonadota</taxon>
        <taxon>Alphaproteobacteria</taxon>
        <taxon>Acetobacterales</taxon>
        <taxon>Acetobacteraceae</taxon>
        <taxon>Acidisphaera</taxon>
    </lineage>
</organism>
<dbReference type="SUPFAM" id="SSF53474">
    <property type="entry name" value="alpha/beta-Hydrolases"/>
    <property type="match status" value="1"/>
</dbReference>
<evidence type="ECO:0000259" key="1">
    <source>
        <dbReference type="Pfam" id="PF12697"/>
    </source>
</evidence>
<dbReference type="InterPro" id="IPR000073">
    <property type="entry name" value="AB_hydrolase_1"/>
</dbReference>
<keyword evidence="2" id="KW-0378">Hydrolase</keyword>
<sequence length="274" mass="29728">MRPDDAPAAQPPTARRLDLSIDGRSVEACVWEPAGAPSGPTIVLLHEGLGSVAMWRDFPARLAARTGKRVFAYSRFGYGLSDPEPLPWPPSYLHDHARRMLGRVLDAAGIGQRVLVGHSDGGSIAAIYGGEAGDRLLAGLVLIAAHFIVEDVTIAGIRAAGIAYRSGLRARLSRFHRDVDNAFHGWNDTWLRPGFATMDLAEQIAGISVPVLAIQGEADEYGTAAQLDHLRRHLKTSPRIVLVPDVGHTPQAQAADRVLDEIDQFMHYISATRR</sequence>
<protein>
    <submittedName>
        <fullName evidence="2">Hydrolase alpha/beta</fullName>
    </submittedName>
</protein>
<gene>
    <name evidence="2" type="ORF">Asru_0011_07</name>
</gene>
<evidence type="ECO:0000313" key="3">
    <source>
        <dbReference type="Proteomes" id="UP000032680"/>
    </source>
</evidence>
<proteinExistence type="predicted"/>